<dbReference type="SMART" id="SM00382">
    <property type="entry name" value="AAA"/>
    <property type="match status" value="1"/>
</dbReference>
<feature type="domain" description="AAA+ ATPase" evidence="1">
    <location>
        <begin position="5"/>
        <end position="143"/>
    </location>
</feature>
<reference evidence="2 3" key="1">
    <citation type="journal article" date="2012" name="J. Bacteriol.">
        <title>Complete genome sequence of strain 1860, a crenarchaeon of the genus pyrobaculum able to grow with various electron acceptors.</title>
        <authorList>
            <person name="Mardanov A.V."/>
            <person name="Gumerov V.M."/>
            <person name="Slobodkina G.B."/>
            <person name="Beletsky A.V."/>
            <person name="Bonch-Osmolovskaya E.A."/>
            <person name="Ravin N.V."/>
            <person name="Skryabin K.G."/>
        </authorList>
    </citation>
    <scope>NUCLEOTIDE SEQUENCE [LARGE SCALE GENOMIC DNA]</scope>
    <source>
        <strain evidence="2 3">1860</strain>
    </source>
</reference>
<dbReference type="GeneID" id="11594539"/>
<name>G7VFS5_9CREN</name>
<dbReference type="AlphaFoldDB" id="G7VFS5"/>
<dbReference type="SUPFAM" id="SSF52540">
    <property type="entry name" value="P-loop containing nucleoside triphosphate hydrolases"/>
    <property type="match status" value="1"/>
</dbReference>
<dbReference type="eggNOG" id="arCOG01174">
    <property type="taxonomic scope" value="Archaea"/>
</dbReference>
<gene>
    <name evidence="2" type="ORF">P186_0272</name>
</gene>
<dbReference type="BioCyc" id="PSP1104324:GJSN-265-MONOMER"/>
<dbReference type="Proteomes" id="UP000005867">
    <property type="component" value="Chromosome"/>
</dbReference>
<dbReference type="InterPro" id="IPR003593">
    <property type="entry name" value="AAA+_ATPase"/>
</dbReference>
<dbReference type="HOGENOM" id="CLU_699460_0_0_2"/>
<dbReference type="InterPro" id="IPR003959">
    <property type="entry name" value="ATPase_AAA_core"/>
</dbReference>
<evidence type="ECO:0000313" key="2">
    <source>
        <dbReference type="EMBL" id="AET31732.1"/>
    </source>
</evidence>
<proteinExistence type="predicted"/>
<dbReference type="KEGG" id="pyr:P186_0272"/>
<sequence length="392" mass="42940">MKDFFQGFTLVYGPPGSGKTSLALYAAAQMGGRVLYVGFYETGDKVRGKIEGLGLDSSRFVVLDYVSISDADLLLNGVVEQYVKVSPDVVILDGINALPQSREAASSMYRLFSGPVIAIGEEGVGGSHFAYMADALLEVAQFFHRGARYRRIRVVKTRLGPAPGAEFYFTISRRGVRIIRRWSQSELGDRSVAVASGRRVVFAEDVAKSLAELMPRVRRPGLLNNSRVATFICEHPKCLRISAGYLCDYMDNVRVGVLSTSRFIGLVARQMGCDVEEVVVPASALAEDYVLEEAVEKLAGAPVVSLYGLEEVLAMYGPERVAYVLDFIQSALPGVAVLATFRGVEPTPELLNLFNTVWRYLPDRAVVVKSALGWPIHELKVVEEGGRIVFRA</sequence>
<evidence type="ECO:0000313" key="3">
    <source>
        <dbReference type="Proteomes" id="UP000005867"/>
    </source>
</evidence>
<dbReference type="PANTHER" id="PTHR32472:SF10">
    <property type="entry name" value="DNA REPAIR PROTEIN RADA-LIKE PROTEIN"/>
    <property type="match status" value="1"/>
</dbReference>
<dbReference type="Gene3D" id="3.40.50.300">
    <property type="entry name" value="P-loop containing nucleotide triphosphate hydrolases"/>
    <property type="match status" value="1"/>
</dbReference>
<protein>
    <recommendedName>
        <fullName evidence="1">AAA+ ATPase domain-containing protein</fullName>
    </recommendedName>
</protein>
<dbReference type="GO" id="GO:0000725">
    <property type="term" value="P:recombinational repair"/>
    <property type="evidence" value="ECO:0007669"/>
    <property type="project" value="TreeGrafter"/>
</dbReference>
<organism evidence="2 3">
    <name type="scientific">Pyrobaculum ferrireducens</name>
    <dbReference type="NCBI Taxonomy" id="1104324"/>
    <lineage>
        <taxon>Archaea</taxon>
        <taxon>Thermoproteota</taxon>
        <taxon>Thermoprotei</taxon>
        <taxon>Thermoproteales</taxon>
        <taxon>Thermoproteaceae</taxon>
        <taxon>Pyrobaculum</taxon>
    </lineage>
</organism>
<keyword evidence="3" id="KW-1185">Reference proteome</keyword>
<dbReference type="OrthoDB" id="17644at2157"/>
<dbReference type="InterPro" id="IPR027417">
    <property type="entry name" value="P-loop_NTPase"/>
</dbReference>
<dbReference type="Pfam" id="PF00004">
    <property type="entry name" value="AAA"/>
    <property type="match status" value="1"/>
</dbReference>
<dbReference type="GO" id="GO:0016887">
    <property type="term" value="F:ATP hydrolysis activity"/>
    <property type="evidence" value="ECO:0007669"/>
    <property type="project" value="InterPro"/>
</dbReference>
<dbReference type="RefSeq" id="WP_014287560.1">
    <property type="nucleotide sequence ID" value="NC_016645.1"/>
</dbReference>
<dbReference type="STRING" id="1104324.P186_0272"/>
<accession>G7VFS5</accession>
<evidence type="ECO:0000259" key="1">
    <source>
        <dbReference type="SMART" id="SM00382"/>
    </source>
</evidence>
<dbReference type="GO" id="GO:0005524">
    <property type="term" value="F:ATP binding"/>
    <property type="evidence" value="ECO:0007669"/>
    <property type="project" value="InterPro"/>
</dbReference>
<dbReference type="EMBL" id="CP003098">
    <property type="protein sequence ID" value="AET31732.1"/>
    <property type="molecule type" value="Genomic_DNA"/>
</dbReference>
<dbReference type="PANTHER" id="PTHR32472">
    <property type="entry name" value="DNA REPAIR PROTEIN RADA"/>
    <property type="match status" value="1"/>
</dbReference>